<proteinExistence type="predicted"/>
<sequence>MASWKELEFERSQVLAYWRGRILEVDAQLYEQELRHLEVIRRNHFGCDELNRKIRAAWEERKMPFADRAGRFLSGGWALPGVPQTADDRRAKRYYVKLLAQLKRDYYGREDIMAARIEANLKIVQAREAQLRVLDDSYEAVLQIVADLKDQLKWERKLEEKVAHLRPLSPSSPSPSPPQDEE</sequence>
<gene>
    <name evidence="1" type="ORF">NBR_LOCUS11574</name>
</gene>
<dbReference type="AlphaFoldDB" id="A0A0N4Y680"/>
<accession>A0A0N4Y680</accession>
<organism evidence="3">
    <name type="scientific">Nippostrongylus brasiliensis</name>
    <name type="common">Rat hookworm</name>
    <dbReference type="NCBI Taxonomy" id="27835"/>
    <lineage>
        <taxon>Eukaryota</taxon>
        <taxon>Metazoa</taxon>
        <taxon>Ecdysozoa</taxon>
        <taxon>Nematoda</taxon>
        <taxon>Chromadorea</taxon>
        <taxon>Rhabditida</taxon>
        <taxon>Rhabditina</taxon>
        <taxon>Rhabditomorpha</taxon>
        <taxon>Strongyloidea</taxon>
        <taxon>Heligmosomidae</taxon>
        <taxon>Nippostrongylus</taxon>
    </lineage>
</organism>
<evidence type="ECO:0000313" key="2">
    <source>
        <dbReference type="Proteomes" id="UP000271162"/>
    </source>
</evidence>
<keyword evidence="2" id="KW-1185">Reference proteome</keyword>
<evidence type="ECO:0000313" key="3">
    <source>
        <dbReference type="WBParaSite" id="NBR_0001157301-mRNA-1"/>
    </source>
</evidence>
<name>A0A0N4Y680_NIPBR</name>
<dbReference type="Proteomes" id="UP000271162">
    <property type="component" value="Unassembled WGS sequence"/>
</dbReference>
<dbReference type="WBParaSite" id="NBR_0001157301-mRNA-1">
    <property type="protein sequence ID" value="NBR_0001157301-mRNA-1"/>
    <property type="gene ID" value="NBR_0001157301"/>
</dbReference>
<reference evidence="1 2" key="2">
    <citation type="submission" date="2018-11" db="EMBL/GenBank/DDBJ databases">
        <authorList>
            <consortium name="Pathogen Informatics"/>
        </authorList>
    </citation>
    <scope>NUCLEOTIDE SEQUENCE [LARGE SCALE GENOMIC DNA]</scope>
</reference>
<reference evidence="3" key="1">
    <citation type="submission" date="2017-02" db="UniProtKB">
        <authorList>
            <consortium name="WormBaseParasite"/>
        </authorList>
    </citation>
    <scope>IDENTIFICATION</scope>
</reference>
<protein>
    <submittedName>
        <fullName evidence="1 3">Uncharacterized protein</fullName>
    </submittedName>
</protein>
<dbReference type="EMBL" id="UYSL01020553">
    <property type="protein sequence ID" value="VDL75163.1"/>
    <property type="molecule type" value="Genomic_DNA"/>
</dbReference>
<evidence type="ECO:0000313" key="1">
    <source>
        <dbReference type="EMBL" id="VDL75163.1"/>
    </source>
</evidence>